<dbReference type="InterPro" id="IPR025948">
    <property type="entry name" value="HTH-like_dom"/>
</dbReference>
<proteinExistence type="predicted"/>
<protein>
    <recommendedName>
        <fullName evidence="1">HTH-like domain-containing protein</fullName>
    </recommendedName>
</protein>
<dbReference type="EMBL" id="SOFD01000027">
    <property type="protein sequence ID" value="TFB76596.1"/>
    <property type="molecule type" value="Genomic_DNA"/>
</dbReference>
<name>A0ABY2I0X5_9MICO</name>
<gene>
    <name evidence="2" type="ORF">E3O21_10580</name>
</gene>
<evidence type="ECO:0000313" key="2">
    <source>
        <dbReference type="EMBL" id="TFB76596.1"/>
    </source>
</evidence>
<evidence type="ECO:0000259" key="1">
    <source>
        <dbReference type="Pfam" id="PF13276"/>
    </source>
</evidence>
<evidence type="ECO:0000313" key="3">
    <source>
        <dbReference type="Proteomes" id="UP000298252"/>
    </source>
</evidence>
<accession>A0ABY2I0X5</accession>
<keyword evidence="3" id="KW-1185">Reference proteome</keyword>
<organism evidence="2 3">
    <name type="scientific">Cryobacterium flavum</name>
    <dbReference type="NCBI Taxonomy" id="1424659"/>
    <lineage>
        <taxon>Bacteria</taxon>
        <taxon>Bacillati</taxon>
        <taxon>Actinomycetota</taxon>
        <taxon>Actinomycetes</taxon>
        <taxon>Micrococcales</taxon>
        <taxon>Microbacteriaceae</taxon>
        <taxon>Cryobacterium</taxon>
    </lineage>
</organism>
<reference evidence="2 3" key="1">
    <citation type="submission" date="2019-03" db="EMBL/GenBank/DDBJ databases">
        <title>Genomics of glacier-inhabiting Cryobacterium strains.</title>
        <authorList>
            <person name="Liu Q."/>
            <person name="Xin Y.-H."/>
        </authorList>
    </citation>
    <scope>NUCLEOTIDE SEQUENCE [LARGE SCALE GENOMIC DNA]</scope>
    <source>
        <strain evidence="2 3">Hh8</strain>
    </source>
</reference>
<feature type="domain" description="HTH-like" evidence="1">
    <location>
        <begin position="55"/>
        <end position="95"/>
    </location>
</feature>
<comment type="caution">
    <text evidence="2">The sequence shown here is derived from an EMBL/GenBank/DDBJ whole genome shotgun (WGS) entry which is preliminary data.</text>
</comment>
<dbReference type="Proteomes" id="UP000298252">
    <property type="component" value="Unassembled WGS sequence"/>
</dbReference>
<sequence length="130" mass="14668">MASCVSRASWSLHSAYRAWKIRAAAVRTRSDAVLLDRLKALTVRDVQGRQQPEILYGRRKMTAWLSRGEFAGVSKHTVDRLMRLEGMNGLVRGRKPRSTVTTGKDSARAPDLLKRNFSAPHPNHSWVTDI</sequence>
<dbReference type="Pfam" id="PF13276">
    <property type="entry name" value="HTH_21"/>
    <property type="match status" value="1"/>
</dbReference>